<dbReference type="Proteomes" id="UP000030853">
    <property type="component" value="Unassembled WGS sequence"/>
</dbReference>
<name>A0A0B1R5I4_9GAMM</name>
<evidence type="ECO:0008006" key="3">
    <source>
        <dbReference type="Google" id="ProtNLM"/>
    </source>
</evidence>
<dbReference type="SUPFAM" id="SSF51569">
    <property type="entry name" value="Aldolase"/>
    <property type="match status" value="1"/>
</dbReference>
<gene>
    <name evidence="1" type="ORF">QU24_16695</name>
</gene>
<comment type="caution">
    <text evidence="1">The sequence shown here is derived from an EMBL/GenBank/DDBJ whole genome shotgun (WGS) entry which is preliminary data.</text>
</comment>
<accession>A0A0B1R5I4</accession>
<dbReference type="AlphaFoldDB" id="A0A0B1R5I4"/>
<evidence type="ECO:0000313" key="1">
    <source>
        <dbReference type="EMBL" id="KHJ66926.1"/>
    </source>
</evidence>
<organism evidence="1 2">
    <name type="scientific">Pantoea rodasii</name>
    <dbReference type="NCBI Taxonomy" id="1076549"/>
    <lineage>
        <taxon>Bacteria</taxon>
        <taxon>Pseudomonadati</taxon>
        <taxon>Pseudomonadota</taxon>
        <taxon>Gammaproteobacteria</taxon>
        <taxon>Enterobacterales</taxon>
        <taxon>Erwiniaceae</taxon>
        <taxon>Pantoea</taxon>
    </lineage>
</organism>
<dbReference type="InterPro" id="IPR009334">
    <property type="entry name" value="DUF993"/>
</dbReference>
<evidence type="ECO:0000313" key="2">
    <source>
        <dbReference type="Proteomes" id="UP000030853"/>
    </source>
</evidence>
<proteinExistence type="predicted"/>
<dbReference type="InterPro" id="IPR013785">
    <property type="entry name" value="Aldolase_TIM"/>
</dbReference>
<dbReference type="Pfam" id="PF06187">
    <property type="entry name" value="DUF993"/>
    <property type="match status" value="1"/>
</dbReference>
<dbReference type="Gene3D" id="3.20.20.70">
    <property type="entry name" value="Aldolase class I"/>
    <property type="match status" value="1"/>
</dbReference>
<reference evidence="1 2" key="1">
    <citation type="submission" date="2014-11" db="EMBL/GenBank/DDBJ databases">
        <title>Genome sequencing of Pantoea rodasii ND03.</title>
        <authorList>
            <person name="Muhamad Yunos N.Y."/>
            <person name="Chan K.-G."/>
        </authorList>
    </citation>
    <scope>NUCLEOTIDE SEQUENCE [LARGE SCALE GENOMIC DNA]</scope>
    <source>
        <strain evidence="1 2">ND03</strain>
    </source>
</reference>
<sequence length="389" mass="42729">MTVSHKVRLLDRHGQPYSYVLQGERNWHLPAKPTFNRQVYAAAHVVADPQRMQNPHSDMAIDWDATLAYRRHLMSLGLGIAEAMDTAQRGMGLNWGTGLELIQRSVEQAKAYPGALIASGAGTDHLTDFTGLTLQDVIAAYEQQIAAIEACGGRIILMASRALAAIATGPADYIKVYGTLLRQVKEPVILHWLGDMFDPALRGYWGGNNLHAAMEVCLAVIRENEAKVEGIKISLLDKDREIEMRRQLPASVKMYTGDDFNYPELIAGDEQGYSHALLGILDGIAPAATSALHALAQGDRATFDKILAPTVPLARHLFSAPTQYYKAGIVFLAWLNGHQQHFTLLGGLQSARSLTHYCEAFRLADQAGLLENADIASERMWLLAKLHGI</sequence>
<dbReference type="RefSeq" id="WP_039333279.1">
    <property type="nucleotide sequence ID" value="NZ_JTJJ01000063.1"/>
</dbReference>
<dbReference type="EMBL" id="JTJJ01000063">
    <property type="protein sequence ID" value="KHJ66926.1"/>
    <property type="molecule type" value="Genomic_DNA"/>
</dbReference>
<protein>
    <recommendedName>
        <fullName evidence="3">Dihydrodipicolinate synthase family protein</fullName>
    </recommendedName>
</protein>